<sequence>MERRQGSSKTSMLGLSFVIIKCRFPSAAAAEKPFRPVSRYLAAPCP</sequence>
<gene>
    <name evidence="1" type="ORF">B4098_0949</name>
</gene>
<name>A0A150K9V0_HEYCO</name>
<organism evidence="1 2">
    <name type="scientific">Heyndrickxia coagulans</name>
    <name type="common">Weizmannia coagulans</name>
    <dbReference type="NCBI Taxonomy" id="1398"/>
    <lineage>
        <taxon>Bacteria</taxon>
        <taxon>Bacillati</taxon>
        <taxon>Bacillota</taxon>
        <taxon>Bacilli</taxon>
        <taxon>Bacillales</taxon>
        <taxon>Bacillaceae</taxon>
        <taxon>Heyndrickxia</taxon>
    </lineage>
</organism>
<protein>
    <submittedName>
        <fullName evidence="1">Uncharacterized protein</fullName>
    </submittedName>
</protein>
<dbReference type="PATRIC" id="fig|1398.24.peg.420"/>
<evidence type="ECO:0000313" key="2">
    <source>
        <dbReference type="Proteomes" id="UP000075288"/>
    </source>
</evidence>
<accession>A0A150K9V0</accession>
<dbReference type="AlphaFoldDB" id="A0A150K9V0"/>
<proteinExistence type="predicted"/>
<comment type="caution">
    <text evidence="1">The sequence shown here is derived from an EMBL/GenBank/DDBJ whole genome shotgun (WGS) entry which is preliminary data.</text>
</comment>
<evidence type="ECO:0000313" key="1">
    <source>
        <dbReference type="EMBL" id="KYC65732.1"/>
    </source>
</evidence>
<dbReference type="Proteomes" id="UP000075288">
    <property type="component" value="Unassembled WGS sequence"/>
</dbReference>
<reference evidence="1 2" key="1">
    <citation type="submission" date="2016-01" db="EMBL/GenBank/DDBJ databases">
        <title>Genome Sequences of Twelve Sporeforming Bacillus Species Isolated from Foods.</title>
        <authorList>
            <person name="Berendsen E.M."/>
            <person name="Wells-Bennik M.H."/>
            <person name="Krawcyk A.O."/>
            <person name="De Jong A."/>
            <person name="Holsappel S."/>
            <person name="Eijlander R.T."/>
            <person name="Kuipers O.P."/>
        </authorList>
    </citation>
    <scope>NUCLEOTIDE SEQUENCE [LARGE SCALE GENOMIC DNA]</scope>
    <source>
        <strain evidence="1 2">B4098</strain>
    </source>
</reference>
<dbReference type="EMBL" id="LQYG01000013">
    <property type="protein sequence ID" value="KYC65732.1"/>
    <property type="molecule type" value="Genomic_DNA"/>
</dbReference>